<dbReference type="PANTHER" id="PTHR31030">
    <property type="entry name" value="PLASMA MEMBRANE FUSION PROTEIN PRM1"/>
    <property type="match status" value="1"/>
</dbReference>
<protein>
    <recommendedName>
        <fullName evidence="10">Plasma membrane fusion protein PRM1</fullName>
    </recommendedName>
</protein>
<dbReference type="Proteomes" id="UP000800092">
    <property type="component" value="Unassembled WGS sequence"/>
</dbReference>
<reference evidence="11" key="1">
    <citation type="journal article" date="2020" name="Stud. Mycol.">
        <title>101 Dothideomycetes genomes: a test case for predicting lifestyles and emergence of pathogens.</title>
        <authorList>
            <person name="Haridas S."/>
            <person name="Albert R."/>
            <person name="Binder M."/>
            <person name="Bloem J."/>
            <person name="Labutti K."/>
            <person name="Salamov A."/>
            <person name="Andreopoulos B."/>
            <person name="Baker S."/>
            <person name="Barry K."/>
            <person name="Bills G."/>
            <person name="Bluhm B."/>
            <person name="Cannon C."/>
            <person name="Castanera R."/>
            <person name="Culley D."/>
            <person name="Daum C."/>
            <person name="Ezra D."/>
            <person name="Gonzalez J."/>
            <person name="Henrissat B."/>
            <person name="Kuo A."/>
            <person name="Liang C."/>
            <person name="Lipzen A."/>
            <person name="Lutzoni F."/>
            <person name="Magnuson J."/>
            <person name="Mondo S."/>
            <person name="Nolan M."/>
            <person name="Ohm R."/>
            <person name="Pangilinan J."/>
            <person name="Park H.-J."/>
            <person name="Ramirez L."/>
            <person name="Alfaro M."/>
            <person name="Sun H."/>
            <person name="Tritt A."/>
            <person name="Yoshinaga Y."/>
            <person name="Zwiers L.-H."/>
            <person name="Turgeon B."/>
            <person name="Goodwin S."/>
            <person name="Spatafora J."/>
            <person name="Crous P."/>
            <person name="Grigoriev I."/>
        </authorList>
    </citation>
    <scope>NUCLEOTIDE SEQUENCE</scope>
    <source>
        <strain evidence="11">Tuck. ex Michener</strain>
    </source>
</reference>
<feature type="transmembrane region" description="Helical" evidence="10">
    <location>
        <begin position="162"/>
        <end position="181"/>
    </location>
</feature>
<keyword evidence="5 10" id="KW-0812">Transmembrane</keyword>
<keyword evidence="7 10" id="KW-1133">Transmembrane helix</keyword>
<keyword evidence="6 10" id="KW-0184">Conjugation</keyword>
<dbReference type="GO" id="GO:0005886">
    <property type="term" value="C:plasma membrane"/>
    <property type="evidence" value="ECO:0007669"/>
    <property type="project" value="UniProtKB-SubCell"/>
</dbReference>
<evidence type="ECO:0000256" key="7">
    <source>
        <dbReference type="ARBA" id="ARBA00022989"/>
    </source>
</evidence>
<dbReference type="GO" id="GO:0043332">
    <property type="term" value="C:mating projection tip"/>
    <property type="evidence" value="ECO:0007669"/>
    <property type="project" value="UniProtKB-UniRule"/>
</dbReference>
<keyword evidence="4 10" id="KW-1003">Cell membrane</keyword>
<feature type="transmembrane region" description="Helical" evidence="10">
    <location>
        <begin position="188"/>
        <end position="207"/>
    </location>
</feature>
<dbReference type="OrthoDB" id="5356111at2759"/>
<organism evidence="11 12">
    <name type="scientific">Viridothelium virens</name>
    <name type="common">Speckled blister lichen</name>
    <name type="synonym">Trypethelium virens</name>
    <dbReference type="NCBI Taxonomy" id="1048519"/>
    <lineage>
        <taxon>Eukaryota</taxon>
        <taxon>Fungi</taxon>
        <taxon>Dikarya</taxon>
        <taxon>Ascomycota</taxon>
        <taxon>Pezizomycotina</taxon>
        <taxon>Dothideomycetes</taxon>
        <taxon>Dothideomycetes incertae sedis</taxon>
        <taxon>Trypetheliales</taxon>
        <taxon>Trypetheliaceae</taxon>
        <taxon>Viridothelium</taxon>
    </lineage>
</organism>
<dbReference type="AlphaFoldDB" id="A0A6A6HEQ7"/>
<evidence type="ECO:0000256" key="4">
    <source>
        <dbReference type="ARBA" id="ARBA00022475"/>
    </source>
</evidence>
<comment type="similarity">
    <text evidence="3 10">Belongs to the PRM1 family.</text>
</comment>
<sequence>MTGSKRGLSFGETSLFQMRTAPSRNLLLIFMSSTDYQQHTFPAAPPSLSAGDHEMRDYYAAQDASRPTVNQDPYLTPYLGLRARLSQTWINKWTVLLLLVLVRMLIACASLNSGLGSAQREALSACTGVQGAGSSLASMPHYMAQGVNVLAADGIDKAVNGLMSMLLMTITGVEEIVVFVINLLTSTYLCLLTLAIGGSLHVALGVIEDASNFLNSTLKGIGHDIENGIADFEKGLDTFVDGLNKVGQAFGSHSSIPTLDVNSSINALNNLQLPSGLDEGLTKLNNSIPTFSDVNNFTNNAIKFPFEEVKKLINESLPKYSTNRSLFPVPDKKSLSFCGANSGVNEFFEDLIGIVRLARKIFMVVLIIFAILACIPMAYRELRQWRTQRHRAQLISREVRDPMDAVYICSRPYTAEAGIRIADRFSSPRVKTLIRWAIAYGTSIPALFVLSLGIAGLFSSLCQYILLSTIVKEVPKLEHELGTFADSVVNSLDVASQQWATGANGIINDTSNVINHDVFGWVNTSTTAVNNTLNVFVDDTMKVLNETFGGTILYTPILDVLNCLVLLKVRGIEKGLTWVQDNAYVDFPMFPNNTFSIGALAETSGNNTAPSADSLLTPGNNQASNAVTDAIAYVINSMLNSLRTEAIISSVLVGMWIAVVLIGILRCLLLLVLPSFVEKYLAYREPPYDDPKPAAPGSEKARELDNFSTAPSVNVNATDFRTTNQATSNPVKSDLALRPLDLHHLVKVHMLIWLQLPHTWVKNHLSRILLPTRAESLALTSPPPVV</sequence>
<feature type="transmembrane region" description="Helical" evidence="10">
    <location>
        <begin position="361"/>
        <end position="379"/>
    </location>
</feature>
<evidence type="ECO:0000313" key="11">
    <source>
        <dbReference type="EMBL" id="KAF2236517.1"/>
    </source>
</evidence>
<dbReference type="PANTHER" id="PTHR31030:SF1">
    <property type="entry name" value="PLASMA MEMBRANE FUSION PROTEIN PRM1"/>
    <property type="match status" value="1"/>
</dbReference>
<evidence type="ECO:0000256" key="9">
    <source>
        <dbReference type="ARBA" id="ARBA00023180"/>
    </source>
</evidence>
<comment type="caution">
    <text evidence="10">Lacks conserved residue(s) required for the propagation of feature annotation.</text>
</comment>
<evidence type="ECO:0000256" key="1">
    <source>
        <dbReference type="ARBA" id="ARBA00002512"/>
    </source>
</evidence>
<keyword evidence="9" id="KW-0325">Glycoprotein</keyword>
<feature type="transmembrane region" description="Helical" evidence="10">
    <location>
        <begin position="646"/>
        <end position="673"/>
    </location>
</feature>
<evidence type="ECO:0000256" key="5">
    <source>
        <dbReference type="ARBA" id="ARBA00022692"/>
    </source>
</evidence>
<evidence type="ECO:0000256" key="3">
    <source>
        <dbReference type="ARBA" id="ARBA00010780"/>
    </source>
</evidence>
<evidence type="ECO:0000256" key="6">
    <source>
        <dbReference type="ARBA" id="ARBA00022971"/>
    </source>
</evidence>
<dbReference type="InterPro" id="IPR026777">
    <property type="entry name" value="PRM1"/>
</dbReference>
<feature type="transmembrane region" description="Helical" evidence="10">
    <location>
        <begin position="93"/>
        <end position="115"/>
    </location>
</feature>
<dbReference type="EMBL" id="ML991784">
    <property type="protein sequence ID" value="KAF2236517.1"/>
    <property type="molecule type" value="Genomic_DNA"/>
</dbReference>
<dbReference type="GO" id="GO:0032220">
    <property type="term" value="P:plasma membrane fusion involved in cytogamy"/>
    <property type="evidence" value="ECO:0007669"/>
    <property type="project" value="TreeGrafter"/>
</dbReference>
<keyword evidence="8 10" id="KW-0472">Membrane</keyword>
<evidence type="ECO:0000256" key="2">
    <source>
        <dbReference type="ARBA" id="ARBA00004651"/>
    </source>
</evidence>
<proteinExistence type="inferred from homology"/>
<accession>A0A6A6HEQ7</accession>
<evidence type="ECO:0000313" key="12">
    <source>
        <dbReference type="Proteomes" id="UP000800092"/>
    </source>
</evidence>
<evidence type="ECO:0000256" key="10">
    <source>
        <dbReference type="RuleBase" id="RU366035"/>
    </source>
</evidence>
<comment type="function">
    <text evidence="1 10">Involved in cell fusion during mating by stabilizing the plasma membrane fusion event.</text>
</comment>
<evidence type="ECO:0000256" key="8">
    <source>
        <dbReference type="ARBA" id="ARBA00023136"/>
    </source>
</evidence>
<comment type="subcellular location">
    <subcellularLocation>
        <location evidence="2 10">Cell membrane</location>
        <topology evidence="2 10">Multi-pass membrane protein</topology>
    </subcellularLocation>
</comment>
<name>A0A6A6HEQ7_VIRVR</name>
<feature type="transmembrane region" description="Helical" evidence="10">
    <location>
        <begin position="433"/>
        <end position="458"/>
    </location>
</feature>
<keyword evidence="12" id="KW-1185">Reference proteome</keyword>
<gene>
    <name evidence="11" type="ORF">EV356DRAFT_59968</name>
</gene>